<reference evidence="2 3" key="1">
    <citation type="submission" date="2018-11" db="EMBL/GenBank/DDBJ databases">
        <authorList>
            <person name="Criscuolo A."/>
        </authorList>
    </citation>
    <scope>NUCLEOTIDE SEQUENCE [LARGE SCALE GENOMIC DNA]</scope>
    <source>
        <strain evidence="2">ACIP111625</strain>
    </source>
</reference>
<feature type="transmembrane region" description="Helical" evidence="1">
    <location>
        <begin position="34"/>
        <end position="54"/>
    </location>
</feature>
<dbReference type="AlphaFoldDB" id="A0A3P5XQD8"/>
<sequence length="59" mass="5952">MTRLFLLLLSITLPTLAGVGVVVALASGQVAVQPIVLGAAIGAVLALPVAWMIARQLSS</sequence>
<evidence type="ECO:0008006" key="4">
    <source>
        <dbReference type="Google" id="ProtNLM"/>
    </source>
</evidence>
<gene>
    <name evidence="2" type="ORF">XINFAN_03632</name>
</gene>
<name>A0A3P5XQD8_9RHOB</name>
<evidence type="ECO:0000313" key="3">
    <source>
        <dbReference type="Proteomes" id="UP000277498"/>
    </source>
</evidence>
<dbReference type="RefSeq" id="WP_124088322.1">
    <property type="nucleotide sequence ID" value="NZ_UXAW01000105.1"/>
</dbReference>
<keyword evidence="3" id="KW-1185">Reference proteome</keyword>
<dbReference type="Proteomes" id="UP000277498">
    <property type="component" value="Unassembled WGS sequence"/>
</dbReference>
<protein>
    <recommendedName>
        <fullName evidence="4">CTP synthetase</fullName>
    </recommendedName>
</protein>
<keyword evidence="1" id="KW-0472">Membrane</keyword>
<evidence type="ECO:0000256" key="1">
    <source>
        <dbReference type="SAM" id="Phobius"/>
    </source>
</evidence>
<dbReference type="EMBL" id="UXAW01000105">
    <property type="protein sequence ID" value="VDC33090.1"/>
    <property type="molecule type" value="Genomic_DNA"/>
</dbReference>
<organism evidence="2 3">
    <name type="scientific">Pseudogemmobacter humi</name>
    <dbReference type="NCBI Taxonomy" id="2483812"/>
    <lineage>
        <taxon>Bacteria</taxon>
        <taxon>Pseudomonadati</taxon>
        <taxon>Pseudomonadota</taxon>
        <taxon>Alphaproteobacteria</taxon>
        <taxon>Rhodobacterales</taxon>
        <taxon>Paracoccaceae</taxon>
        <taxon>Pseudogemmobacter</taxon>
    </lineage>
</organism>
<accession>A0A3P5XQD8</accession>
<keyword evidence="1" id="KW-1133">Transmembrane helix</keyword>
<evidence type="ECO:0000313" key="2">
    <source>
        <dbReference type="EMBL" id="VDC33090.1"/>
    </source>
</evidence>
<keyword evidence="1" id="KW-0812">Transmembrane</keyword>
<proteinExistence type="predicted"/>